<protein>
    <submittedName>
        <fullName evidence="1">Uncharacterized protein</fullName>
    </submittedName>
</protein>
<proteinExistence type="predicted"/>
<accession>A0A170PEK1</accession>
<dbReference type="AlphaFoldDB" id="A0A170PEK1"/>
<sequence>MDHPLASRRARPYRLVLFGLMLMLLSAGFGLRPRPVAADDPAYHVLLTVNANGHARSDKPVEAYLNFTPLLADQGGSGALDPNSIRVYEVNGSDDVIDDDVPFQFNPFANYNATNKARGTLTFLLKGSTAANETRRYHVYFDVVGSGFAAPSFADRVTLTSVNHKGYASVQIVNDLATHFYHKPGGGFATLLDAQGNDWIDWNTAEGGAGDFRGIPNMVHPNNGGYFHPGRNSVTTTVTGDGPLKATFKSISNGGLWEVRWDIFPEYARMTVVRRGDSDFWWLYEGTPGGELELGQDRLTRSNGDSILASGTWSSDIPGDEWLFVTDPNVGRSLYLAHHQSDSKVDGYTADDNGKMTIFGFGRSGGQRLLDSLPQQFTFGFTNETNLSGVEPVVDAAYQPLTLTGQNDDGDDGGGDTEPECDPLDYSVVFSPKKTGTIEGLAYADEDVLEYDGATCEWLMVFDGSAVGLPSSANVDALAIDGSDLYLSFASPLAVPGIPGSTDDSDVVLYSGGAFSLYFDGSAADLASNGEDIDALAFADDGDLLISTSGAFTVAGLPKGQDEDLLRRNGNAWVLYFDGSHNGGLSREDVAGADTAANGDIYLSVADSFNTGGINGNGLDIFTCDPSSLGYQTTNCAYQLLWDANDYGLTGFDAFDIR</sequence>
<dbReference type="Proteomes" id="UP000215027">
    <property type="component" value="Chromosome I"/>
</dbReference>
<evidence type="ECO:0000313" key="1">
    <source>
        <dbReference type="EMBL" id="CUS02627.2"/>
    </source>
</evidence>
<dbReference type="KEGG" id="pbf:CFX0092_A0749"/>
<keyword evidence="2" id="KW-1185">Reference proteome</keyword>
<dbReference type="EMBL" id="LN890655">
    <property type="protein sequence ID" value="CUS02627.2"/>
    <property type="molecule type" value="Genomic_DNA"/>
</dbReference>
<dbReference type="RefSeq" id="WP_095042218.1">
    <property type="nucleotide sequence ID" value="NZ_LN890655.1"/>
</dbReference>
<evidence type="ECO:0000313" key="2">
    <source>
        <dbReference type="Proteomes" id="UP000215027"/>
    </source>
</evidence>
<organism evidence="1 2">
    <name type="scientific">Candidatus Promineifilum breve</name>
    <dbReference type="NCBI Taxonomy" id="1806508"/>
    <lineage>
        <taxon>Bacteria</taxon>
        <taxon>Bacillati</taxon>
        <taxon>Chloroflexota</taxon>
        <taxon>Ardenticatenia</taxon>
        <taxon>Candidatus Promineifilales</taxon>
        <taxon>Candidatus Promineifilaceae</taxon>
        <taxon>Candidatus Promineifilum</taxon>
    </lineage>
</organism>
<name>A0A170PEK1_9CHLR</name>
<gene>
    <name evidence="1" type="ORF">CFX0092_A0749</name>
</gene>
<dbReference type="OrthoDB" id="266400at2"/>
<reference evidence="1" key="1">
    <citation type="submission" date="2016-01" db="EMBL/GenBank/DDBJ databases">
        <authorList>
            <person name="Mcilroy J.S."/>
            <person name="Karst M S."/>
            <person name="Albertsen M."/>
        </authorList>
    </citation>
    <scope>NUCLEOTIDE SEQUENCE</scope>
    <source>
        <strain evidence="1">Cfx-K</strain>
    </source>
</reference>